<evidence type="ECO:0000259" key="15">
    <source>
        <dbReference type="PROSITE" id="PS50110"/>
    </source>
</evidence>
<dbReference type="InterPro" id="IPR003594">
    <property type="entry name" value="HATPase_dom"/>
</dbReference>
<dbReference type="Pfam" id="PF00512">
    <property type="entry name" value="HisKA"/>
    <property type="match status" value="1"/>
</dbReference>
<evidence type="ECO:0000256" key="5">
    <source>
        <dbReference type="ARBA" id="ARBA00022553"/>
    </source>
</evidence>
<evidence type="ECO:0000256" key="11">
    <source>
        <dbReference type="PROSITE-ProRule" id="PRU00169"/>
    </source>
</evidence>
<dbReference type="InterPro" id="IPR000700">
    <property type="entry name" value="PAS-assoc_C"/>
</dbReference>
<dbReference type="Proteomes" id="UP000605848">
    <property type="component" value="Unassembled WGS sequence"/>
</dbReference>
<dbReference type="InterPro" id="IPR005467">
    <property type="entry name" value="His_kinase_dom"/>
</dbReference>
<organism evidence="19 20">
    <name type="scientific">Microvirga aerilata</name>
    <dbReference type="NCBI Taxonomy" id="670292"/>
    <lineage>
        <taxon>Bacteria</taxon>
        <taxon>Pseudomonadati</taxon>
        <taxon>Pseudomonadota</taxon>
        <taxon>Alphaproteobacteria</taxon>
        <taxon>Hyphomicrobiales</taxon>
        <taxon>Methylobacteriaceae</taxon>
        <taxon>Microvirga</taxon>
    </lineage>
</organism>
<evidence type="ECO:0000256" key="4">
    <source>
        <dbReference type="ARBA" id="ARBA00022475"/>
    </source>
</evidence>
<feature type="domain" description="PAS" evidence="16">
    <location>
        <begin position="508"/>
        <end position="583"/>
    </location>
</feature>
<dbReference type="PROSITE" id="PS50112">
    <property type="entry name" value="PAS"/>
    <property type="match status" value="2"/>
</dbReference>
<dbReference type="AlphaFoldDB" id="A0A936ZA59"/>
<evidence type="ECO:0000259" key="14">
    <source>
        <dbReference type="PROSITE" id="PS50109"/>
    </source>
</evidence>
<dbReference type="InterPro" id="IPR001610">
    <property type="entry name" value="PAC"/>
</dbReference>
<feature type="domain" description="Histidine kinase" evidence="14">
    <location>
        <begin position="809"/>
        <end position="1035"/>
    </location>
</feature>
<comment type="subcellular location">
    <subcellularLocation>
        <location evidence="2">Cell membrane</location>
        <topology evidence="2">Multi-pass membrane protein</topology>
    </subcellularLocation>
</comment>
<comment type="caution">
    <text evidence="19">The sequence shown here is derived from an EMBL/GenBank/DDBJ whole genome shotgun (WGS) entry which is preliminary data.</text>
</comment>
<dbReference type="EC" id="2.7.13.3" evidence="3"/>
<dbReference type="CDD" id="cd00130">
    <property type="entry name" value="PAS"/>
    <property type="match status" value="3"/>
</dbReference>
<dbReference type="CDD" id="cd18161">
    <property type="entry name" value="REC_hyHK_blue-like"/>
    <property type="match status" value="1"/>
</dbReference>
<feature type="domain" description="PAS" evidence="16">
    <location>
        <begin position="381"/>
        <end position="452"/>
    </location>
</feature>
<dbReference type="Pfam" id="PF08447">
    <property type="entry name" value="PAS_3"/>
    <property type="match status" value="1"/>
</dbReference>
<dbReference type="Pfam" id="PF13426">
    <property type="entry name" value="PAS_9"/>
    <property type="match status" value="1"/>
</dbReference>
<dbReference type="InterPro" id="IPR033479">
    <property type="entry name" value="dCache_1"/>
</dbReference>
<dbReference type="PANTHER" id="PTHR43065">
    <property type="entry name" value="SENSOR HISTIDINE KINASE"/>
    <property type="match status" value="1"/>
</dbReference>
<dbReference type="SUPFAM" id="SSF55874">
    <property type="entry name" value="ATPase domain of HSP90 chaperone/DNA topoisomerase II/histidine kinase"/>
    <property type="match status" value="1"/>
</dbReference>
<dbReference type="InterPro" id="IPR036097">
    <property type="entry name" value="HisK_dim/P_sf"/>
</dbReference>
<dbReference type="PROSITE" id="PS50885">
    <property type="entry name" value="HAMP"/>
    <property type="match status" value="1"/>
</dbReference>
<protein>
    <recommendedName>
        <fullName evidence="3">histidine kinase</fullName>
        <ecNumber evidence="3">2.7.13.3</ecNumber>
    </recommendedName>
</protein>
<dbReference type="InterPro" id="IPR036890">
    <property type="entry name" value="HATPase_C_sf"/>
</dbReference>
<dbReference type="SMART" id="SM00086">
    <property type="entry name" value="PAC"/>
    <property type="match status" value="3"/>
</dbReference>
<comment type="catalytic activity">
    <reaction evidence="1">
        <text>ATP + protein L-histidine = ADP + protein N-phospho-L-histidine.</text>
        <dbReference type="EC" id="2.7.13.3"/>
    </reaction>
</comment>
<dbReference type="SUPFAM" id="SSF47384">
    <property type="entry name" value="Homodimeric domain of signal transducing histidine kinase"/>
    <property type="match status" value="1"/>
</dbReference>
<dbReference type="InterPro" id="IPR000014">
    <property type="entry name" value="PAS"/>
</dbReference>
<dbReference type="Pfam" id="PF02743">
    <property type="entry name" value="dCache_1"/>
    <property type="match status" value="1"/>
</dbReference>
<evidence type="ECO:0000256" key="13">
    <source>
        <dbReference type="SAM" id="Phobius"/>
    </source>
</evidence>
<dbReference type="PROSITE" id="PS50113">
    <property type="entry name" value="PAC"/>
    <property type="match status" value="3"/>
</dbReference>
<evidence type="ECO:0000256" key="2">
    <source>
        <dbReference type="ARBA" id="ARBA00004651"/>
    </source>
</evidence>
<evidence type="ECO:0000313" key="19">
    <source>
        <dbReference type="EMBL" id="MBL0402972.1"/>
    </source>
</evidence>
<dbReference type="InterPro" id="IPR001789">
    <property type="entry name" value="Sig_transdc_resp-reg_receiver"/>
</dbReference>
<evidence type="ECO:0000256" key="8">
    <source>
        <dbReference type="ARBA" id="ARBA00022777"/>
    </source>
</evidence>
<dbReference type="InterPro" id="IPR013656">
    <property type="entry name" value="PAS_4"/>
</dbReference>
<feature type="modified residue" description="4-aspartylphosphate" evidence="11">
    <location>
        <position position="1112"/>
    </location>
</feature>
<keyword evidence="9 13" id="KW-1133">Transmembrane helix</keyword>
<gene>
    <name evidence="19" type="ORF">JKG68_03220</name>
</gene>
<dbReference type="InterPro" id="IPR013655">
    <property type="entry name" value="PAS_fold_3"/>
</dbReference>
<dbReference type="Gene3D" id="3.30.565.10">
    <property type="entry name" value="Histidine kinase-like ATPase, C-terminal domain"/>
    <property type="match status" value="1"/>
</dbReference>
<dbReference type="Gene3D" id="1.10.287.130">
    <property type="match status" value="1"/>
</dbReference>
<keyword evidence="12" id="KW-0175">Coiled coil</keyword>
<feature type="domain" description="PAC" evidence="17">
    <location>
        <begin position="455"/>
        <end position="507"/>
    </location>
</feature>
<keyword evidence="6" id="KW-0808">Transferase</keyword>
<dbReference type="PROSITE" id="PS50109">
    <property type="entry name" value="HIS_KIN"/>
    <property type="match status" value="1"/>
</dbReference>
<dbReference type="CDD" id="cd18774">
    <property type="entry name" value="PDC2_HK_sensor"/>
    <property type="match status" value="1"/>
</dbReference>
<feature type="domain" description="PAC" evidence="17">
    <location>
        <begin position="586"/>
        <end position="638"/>
    </location>
</feature>
<keyword evidence="8" id="KW-0418">Kinase</keyword>
<keyword evidence="5 11" id="KW-0597">Phosphoprotein</keyword>
<dbReference type="InterPro" id="IPR004358">
    <property type="entry name" value="Sig_transdc_His_kin-like_C"/>
</dbReference>
<dbReference type="PROSITE" id="PS50110">
    <property type="entry name" value="RESPONSE_REGULATORY"/>
    <property type="match status" value="1"/>
</dbReference>
<feature type="domain" description="HAMP" evidence="18">
    <location>
        <begin position="318"/>
        <end position="369"/>
    </location>
</feature>
<dbReference type="SMART" id="SM00388">
    <property type="entry name" value="HisKA"/>
    <property type="match status" value="1"/>
</dbReference>
<dbReference type="CDD" id="cd00082">
    <property type="entry name" value="HisKA"/>
    <property type="match status" value="1"/>
</dbReference>
<accession>A0A936ZA59</accession>
<proteinExistence type="predicted"/>
<evidence type="ECO:0000256" key="10">
    <source>
        <dbReference type="ARBA" id="ARBA00023136"/>
    </source>
</evidence>
<evidence type="ECO:0000259" key="16">
    <source>
        <dbReference type="PROSITE" id="PS50112"/>
    </source>
</evidence>
<dbReference type="GO" id="GO:0005886">
    <property type="term" value="C:plasma membrane"/>
    <property type="evidence" value="ECO:0007669"/>
    <property type="project" value="UniProtKB-SubCell"/>
</dbReference>
<dbReference type="SUPFAM" id="SSF55785">
    <property type="entry name" value="PYP-like sensor domain (PAS domain)"/>
    <property type="match status" value="3"/>
</dbReference>
<dbReference type="NCBIfam" id="TIGR00229">
    <property type="entry name" value="sensory_box"/>
    <property type="match status" value="3"/>
</dbReference>
<keyword evidence="4" id="KW-1003">Cell membrane</keyword>
<evidence type="ECO:0000256" key="7">
    <source>
        <dbReference type="ARBA" id="ARBA00022692"/>
    </source>
</evidence>
<evidence type="ECO:0000256" key="12">
    <source>
        <dbReference type="SAM" id="Coils"/>
    </source>
</evidence>
<sequence length="1181" mass="127754">MQTIPPSPQTDLAPSAPDRTGFRGVRLSLRSQLALLCAGLVLPILVFVGFILWQFAAAERARLEGDALDTAHGIAAAVDRELTGLRSALGVLVYSTYLQRNDLESFHRQLNQAGLAEGLNVVLRTPDGQELVNARRPRGEPLPRVVLPGDPEVIASRQPVVSGFFSRTNSAEAAFAITTPVMRDGAVAYLLSISAPVQRLQRLAAGGGVPQGWTVAIIDRQGTILARNTRHAEFAGKPATKDLQENTTGLEGTWKGFTIDGQAVLGAYARSQLSDWRVAVGVRDSDLAAPLRRSLWYMAWFGAALTLLSMILALFFGRRITGPMLMLAERAAALGRGETVEPLPTRLREVAKVGDALTAASVDLRARERERNAAETALRESVALLEAIGASTPNLVYAKDRDGRMIYANPATLAALGMPAERVLGRTSLDFIADPVEGEAHAANDRQVVETGRVEVVDEVFTSPEGATTIYRTTKAPLRDLSGRIIGVAGMSVDMTDQRAMEAALRASEERFRFALEAAGGIGTWDWDVPTDRIHTNDAFAVLFGVDPKKAAEGAPVSAYLAGMHPEDRDHVTAEIERALADGSDFSAEYRVIGLGGATRWVTARGRCYHDEAGGPARFPGVVIDITERKRTEEALAESQRRLQAILDTVPVGIVIAEAPSGRIIGGNPQVERIFGHPVLPSDSLESYREWVCYHPDGRQVEGPEYPLSRALLGQEERPELEVLYQRGDGRKTWVRLIAAPVRDGSGQIVAGVVACLDIDQEKRVGEALREFNATLEQRIAEAIAEREKIEAQLRQAQKMEAVGRLTGGVAHDFNNLLTVVTGNLDMLRRRVEGSGDGRLIRNLDNALEGARRAGQLTHRLLAFSRQSPLQPEVLDLNKIVSGMSELLRRTIGENIAIETVLAGGLWRTEADPNQLESAVLNLAVNARDAMPDGGKLTLETANAYLDEAYAASTNGEVKAGQYVMVSVSDTGTGMTPDVRAKVFEPFFTTKPVGKGTGLGLAQVYGFARQSGGHAAIYSEPGEGTTVKLYFPRILRSDDKVRSPQAEEPVAAPPAAVKGETILVVEDEIMVREFSISVLEEAGYRVLSAEDGPTALKLLEAHRHEIALLFTDVVLTGPMNGRKVADEALRLRPDLKVLFTTGYTRNAIIHHGRLDEGVHLITKPFAAASLAERVRGLLDGA</sequence>
<dbReference type="InterPro" id="IPR011006">
    <property type="entry name" value="CheY-like_superfamily"/>
</dbReference>
<name>A0A936ZA59_9HYPH</name>
<keyword evidence="20" id="KW-1185">Reference proteome</keyword>
<dbReference type="Gene3D" id="3.30.450.20">
    <property type="entry name" value="PAS domain"/>
    <property type="match status" value="4"/>
</dbReference>
<dbReference type="InterPro" id="IPR003661">
    <property type="entry name" value="HisK_dim/P_dom"/>
</dbReference>
<evidence type="ECO:0000256" key="3">
    <source>
        <dbReference type="ARBA" id="ARBA00012438"/>
    </source>
</evidence>
<evidence type="ECO:0000256" key="9">
    <source>
        <dbReference type="ARBA" id="ARBA00022989"/>
    </source>
</evidence>
<dbReference type="InterPro" id="IPR035965">
    <property type="entry name" value="PAS-like_dom_sf"/>
</dbReference>
<dbReference type="PRINTS" id="PR00344">
    <property type="entry name" value="BCTRLSENSOR"/>
</dbReference>
<evidence type="ECO:0000259" key="17">
    <source>
        <dbReference type="PROSITE" id="PS50113"/>
    </source>
</evidence>
<dbReference type="GO" id="GO:0000155">
    <property type="term" value="F:phosphorelay sensor kinase activity"/>
    <property type="evidence" value="ECO:0007669"/>
    <property type="project" value="InterPro"/>
</dbReference>
<keyword evidence="10 13" id="KW-0472">Membrane</keyword>
<dbReference type="SUPFAM" id="SSF52172">
    <property type="entry name" value="CheY-like"/>
    <property type="match status" value="1"/>
</dbReference>
<feature type="coiled-coil region" evidence="12">
    <location>
        <begin position="773"/>
        <end position="800"/>
    </location>
</feature>
<dbReference type="Gene3D" id="3.40.50.2300">
    <property type="match status" value="1"/>
</dbReference>
<dbReference type="RefSeq" id="WP_202055816.1">
    <property type="nucleotide sequence ID" value="NZ_JAEQMY010000003.1"/>
</dbReference>
<dbReference type="InterPro" id="IPR003660">
    <property type="entry name" value="HAMP_dom"/>
</dbReference>
<reference evidence="19" key="1">
    <citation type="submission" date="2021-01" db="EMBL/GenBank/DDBJ databases">
        <title>Microvirga sp.</title>
        <authorList>
            <person name="Kim M.K."/>
        </authorList>
    </citation>
    <scope>NUCLEOTIDE SEQUENCE</scope>
    <source>
        <strain evidence="19">5420S-16</strain>
    </source>
</reference>
<dbReference type="SMART" id="SM00387">
    <property type="entry name" value="HATPase_c"/>
    <property type="match status" value="1"/>
</dbReference>
<feature type="domain" description="Response regulatory" evidence="15">
    <location>
        <begin position="1061"/>
        <end position="1178"/>
    </location>
</feature>
<feature type="domain" description="PAC" evidence="17">
    <location>
        <begin position="719"/>
        <end position="771"/>
    </location>
</feature>
<evidence type="ECO:0000313" key="20">
    <source>
        <dbReference type="Proteomes" id="UP000605848"/>
    </source>
</evidence>
<evidence type="ECO:0000256" key="6">
    <source>
        <dbReference type="ARBA" id="ARBA00022679"/>
    </source>
</evidence>
<feature type="transmembrane region" description="Helical" evidence="13">
    <location>
        <begin position="295"/>
        <end position="316"/>
    </location>
</feature>
<dbReference type="SMART" id="SM00091">
    <property type="entry name" value="PAS"/>
    <property type="match status" value="3"/>
</dbReference>
<evidence type="ECO:0000259" key="18">
    <source>
        <dbReference type="PROSITE" id="PS50885"/>
    </source>
</evidence>
<dbReference type="Pfam" id="PF08448">
    <property type="entry name" value="PAS_4"/>
    <property type="match status" value="1"/>
</dbReference>
<feature type="transmembrane region" description="Helical" evidence="13">
    <location>
        <begin position="33"/>
        <end position="53"/>
    </location>
</feature>
<dbReference type="Pfam" id="PF00072">
    <property type="entry name" value="Response_reg"/>
    <property type="match status" value="1"/>
</dbReference>
<keyword evidence="7 13" id="KW-0812">Transmembrane</keyword>
<dbReference type="Pfam" id="PF02518">
    <property type="entry name" value="HATPase_c"/>
    <property type="match status" value="1"/>
</dbReference>
<dbReference type="PANTHER" id="PTHR43065:SF49">
    <property type="entry name" value="HISTIDINE KINASE"/>
    <property type="match status" value="1"/>
</dbReference>
<dbReference type="EMBL" id="JAEQMY010000003">
    <property type="protein sequence ID" value="MBL0402972.1"/>
    <property type="molecule type" value="Genomic_DNA"/>
</dbReference>
<dbReference type="SMART" id="SM00448">
    <property type="entry name" value="REC"/>
    <property type="match status" value="1"/>
</dbReference>
<evidence type="ECO:0000256" key="1">
    <source>
        <dbReference type="ARBA" id="ARBA00000085"/>
    </source>
</evidence>